<reference evidence="1 2" key="1">
    <citation type="journal article" date="2021" name="Commun. Biol.">
        <title>The genome of Shorea leprosula (Dipterocarpaceae) highlights the ecological relevance of drought in aseasonal tropical rainforests.</title>
        <authorList>
            <person name="Ng K.K.S."/>
            <person name="Kobayashi M.J."/>
            <person name="Fawcett J.A."/>
            <person name="Hatakeyama M."/>
            <person name="Paape T."/>
            <person name="Ng C.H."/>
            <person name="Ang C.C."/>
            <person name="Tnah L.H."/>
            <person name="Lee C.T."/>
            <person name="Nishiyama T."/>
            <person name="Sese J."/>
            <person name="O'Brien M.J."/>
            <person name="Copetti D."/>
            <person name="Mohd Noor M.I."/>
            <person name="Ong R.C."/>
            <person name="Putra M."/>
            <person name="Sireger I.Z."/>
            <person name="Indrioko S."/>
            <person name="Kosugi Y."/>
            <person name="Izuno A."/>
            <person name="Isagi Y."/>
            <person name="Lee S.L."/>
            <person name="Shimizu K.K."/>
        </authorList>
    </citation>
    <scope>NUCLEOTIDE SEQUENCE [LARGE SCALE GENOMIC DNA]</scope>
    <source>
        <strain evidence="1">214</strain>
    </source>
</reference>
<gene>
    <name evidence="1" type="ORF">SLEP1_g49957</name>
</gene>
<accession>A0AAV5LYG6</accession>
<comment type="caution">
    <text evidence="1">The sequence shown here is derived from an EMBL/GenBank/DDBJ whole genome shotgun (WGS) entry which is preliminary data.</text>
</comment>
<keyword evidence="2" id="KW-1185">Reference proteome</keyword>
<dbReference type="Proteomes" id="UP001054252">
    <property type="component" value="Unassembled WGS sequence"/>
</dbReference>
<evidence type="ECO:0000313" key="1">
    <source>
        <dbReference type="EMBL" id="GKV42574.1"/>
    </source>
</evidence>
<name>A0AAV5LYG6_9ROSI</name>
<sequence>MSLLRQKVQFSPSTSIVVAHQPLYLKVEQISPST</sequence>
<dbReference type="AlphaFoldDB" id="A0AAV5LYG6"/>
<evidence type="ECO:0000313" key="2">
    <source>
        <dbReference type="Proteomes" id="UP001054252"/>
    </source>
</evidence>
<dbReference type="EMBL" id="BPVZ01000159">
    <property type="protein sequence ID" value="GKV42574.1"/>
    <property type="molecule type" value="Genomic_DNA"/>
</dbReference>
<organism evidence="1 2">
    <name type="scientific">Rubroshorea leprosula</name>
    <dbReference type="NCBI Taxonomy" id="152421"/>
    <lineage>
        <taxon>Eukaryota</taxon>
        <taxon>Viridiplantae</taxon>
        <taxon>Streptophyta</taxon>
        <taxon>Embryophyta</taxon>
        <taxon>Tracheophyta</taxon>
        <taxon>Spermatophyta</taxon>
        <taxon>Magnoliopsida</taxon>
        <taxon>eudicotyledons</taxon>
        <taxon>Gunneridae</taxon>
        <taxon>Pentapetalae</taxon>
        <taxon>rosids</taxon>
        <taxon>malvids</taxon>
        <taxon>Malvales</taxon>
        <taxon>Dipterocarpaceae</taxon>
        <taxon>Rubroshorea</taxon>
    </lineage>
</organism>
<proteinExistence type="predicted"/>
<protein>
    <submittedName>
        <fullName evidence="1">Uncharacterized protein</fullName>
    </submittedName>
</protein>